<dbReference type="PROSITE" id="PS00448">
    <property type="entry name" value="CLOS_CELLULOSOME_RPT"/>
    <property type="match status" value="1"/>
</dbReference>
<dbReference type="SUPFAM" id="SSF56935">
    <property type="entry name" value="Porins"/>
    <property type="match status" value="1"/>
</dbReference>
<dbReference type="NCBIfam" id="TIGR04056">
    <property type="entry name" value="OMP_RagA_SusC"/>
    <property type="match status" value="1"/>
</dbReference>
<dbReference type="Proteomes" id="UP001501207">
    <property type="component" value="Unassembled WGS sequence"/>
</dbReference>
<keyword evidence="1" id="KW-1134">Transmembrane beta strand</keyword>
<comment type="similarity">
    <text evidence="1 2">Belongs to the TonB-dependent receptor family.</text>
</comment>
<dbReference type="PROSITE" id="PS52016">
    <property type="entry name" value="TONB_DEPENDENT_REC_3"/>
    <property type="match status" value="1"/>
</dbReference>
<gene>
    <name evidence="5" type="ORF">GCM10023143_24610</name>
</gene>
<dbReference type="Pfam" id="PF07715">
    <property type="entry name" value="Plug"/>
    <property type="match status" value="1"/>
</dbReference>
<dbReference type="InterPro" id="IPR037066">
    <property type="entry name" value="Plug_dom_sf"/>
</dbReference>
<name>A0ABP8FZP3_9BACT</name>
<keyword evidence="1 2" id="KW-0472">Membrane</keyword>
<keyword evidence="5" id="KW-0675">Receptor</keyword>
<comment type="subcellular location">
    <subcellularLocation>
        <location evidence="1">Cell outer membrane</location>
        <topology evidence="1">Multi-pass membrane protein</topology>
    </subcellularLocation>
</comment>
<dbReference type="InterPro" id="IPR023996">
    <property type="entry name" value="TonB-dep_OMP_SusC/RagA"/>
</dbReference>
<evidence type="ECO:0000259" key="3">
    <source>
        <dbReference type="Pfam" id="PF00593"/>
    </source>
</evidence>
<evidence type="ECO:0000313" key="5">
    <source>
        <dbReference type="EMBL" id="GAA4313983.1"/>
    </source>
</evidence>
<protein>
    <submittedName>
        <fullName evidence="5">TonB-dependent receptor</fullName>
    </submittedName>
</protein>
<accession>A0ABP8FZP3</accession>
<dbReference type="InterPro" id="IPR039426">
    <property type="entry name" value="TonB-dep_rcpt-like"/>
</dbReference>
<evidence type="ECO:0000256" key="2">
    <source>
        <dbReference type="RuleBase" id="RU003357"/>
    </source>
</evidence>
<dbReference type="InterPro" id="IPR008969">
    <property type="entry name" value="CarboxyPept-like_regulatory"/>
</dbReference>
<keyword evidence="2" id="KW-0798">TonB box</keyword>
<dbReference type="SUPFAM" id="SSF49464">
    <property type="entry name" value="Carboxypeptidase regulatory domain-like"/>
    <property type="match status" value="1"/>
</dbReference>
<dbReference type="InterPro" id="IPR012910">
    <property type="entry name" value="Plug_dom"/>
</dbReference>
<dbReference type="NCBIfam" id="TIGR04057">
    <property type="entry name" value="SusC_RagA_signa"/>
    <property type="match status" value="1"/>
</dbReference>
<sequence>MFTIHMEHVNVDKVLHKIQKESRYRFFYNERYLKHLNPISLNVHRAGLSEVLDRLLDKTLTYKIIDNDLVVISLKEHLEDQHKVEGMVVDEKGAPLVGVTLKVKGSSQGTVTDIGGKFTFVVPENAVLEVSYVGYQTQEITVGDRTKLTITLQPSASGLNEVVVVGYGTEKKVNLTGSVSTVSISELKQAPVTNFSNTLAGRAPGVIAINNSGEPGGDGSNILIRGKHTLNNNAALLVIDGVPSPNSTLERLNPNDIESMSILKDATASIYGAESANGVILITTKHGMLEQAPEFTLTFNQGVTQPTRIPKMASAVQYMNMINEAATYAGNTPQFTEDEIKAYGDPDRDPWLYPSTDWFRAGLKNLSLQTNANLSIRGGSKELTYYLSLGGLTEDGFYKQSATRYNQFNLRSNITAQVTKNIKIGLDLSGRKEARNYPTVSAAQIFRFLMRGRPTDPAYYPNGDPGPDLESGVQPVVTGTKATGFHHNNQYFATGNLTADITIPGLKGFNIRGLLSYNKKFQEIKDWAIPWTLYNFDKQAYINNDKKDPENFLTAAMKGPSDPQLSQTYYSDQKILANAVANYKKTFGDHNMSLMVGTEMQRFGENNFNAFRRHFISTEIPELFAGSQEDWTNNGSAAHGARLSYFSRAEYNYKNKYLFQFVGRYDGSYLFPSNSRWGFFPAFSAGWRLSEEPFFRNKIELFDELKLRASWGKTGNDLTDPTQLVEAQQYYGGYEFGGGYVLGIDNVVSSLYQSRIPNPSITWERANQFDVGIDATAIKDKLTFTLDFWRQVRTGILILPLETQPQTTGYTPPRQNIGQVNSTGFDGNIGWNQPVNEDFSFYIALNAGYSVSKVIKTNEVTGLPEYQTAVGDKIGTGLYYKSIGIFQNQKEVDAYPHWTGARPGDVMFEDVNKDGKIDANDRVRINKSIGTPDWMGGVNLSGTWKQLSLSIFFQGAAGAVQYVHTESGDIGNYFASFASKRWIPDPDDPTGMTPDPSGSPYSGPRTYDRGDAYWYNNNNTYFLRSTNYIRLKTLELGYNFSQALLNKLGKIHALRIYLNGYNLITWDKFKLLDPEASNSAGQYYPQTRVYNVGFNLTF</sequence>
<dbReference type="Pfam" id="PF13715">
    <property type="entry name" value="CarbopepD_reg_2"/>
    <property type="match status" value="1"/>
</dbReference>
<dbReference type="Pfam" id="PF00593">
    <property type="entry name" value="TonB_dep_Rec_b-barrel"/>
    <property type="match status" value="1"/>
</dbReference>
<evidence type="ECO:0000313" key="6">
    <source>
        <dbReference type="Proteomes" id="UP001501207"/>
    </source>
</evidence>
<proteinExistence type="inferred from homology"/>
<dbReference type="InterPro" id="IPR023997">
    <property type="entry name" value="TonB-dep_OMP_SusC/RagA_CS"/>
</dbReference>
<feature type="domain" description="TonB-dependent receptor plug" evidence="4">
    <location>
        <begin position="172"/>
        <end position="279"/>
    </location>
</feature>
<feature type="domain" description="TonB-dependent receptor-like beta-barrel" evidence="3">
    <location>
        <begin position="487"/>
        <end position="1063"/>
    </location>
</feature>
<dbReference type="EMBL" id="BAABFN010000005">
    <property type="protein sequence ID" value="GAA4313983.1"/>
    <property type="molecule type" value="Genomic_DNA"/>
</dbReference>
<keyword evidence="1" id="KW-0998">Cell outer membrane</keyword>
<dbReference type="InterPro" id="IPR000531">
    <property type="entry name" value="Beta-barrel_TonB"/>
</dbReference>
<evidence type="ECO:0000259" key="4">
    <source>
        <dbReference type="Pfam" id="PF07715"/>
    </source>
</evidence>
<dbReference type="InterPro" id="IPR002105">
    <property type="entry name" value="Dockerin_1_rpt"/>
</dbReference>
<organism evidence="5 6">
    <name type="scientific">Compostibacter hankyongensis</name>
    <dbReference type="NCBI Taxonomy" id="1007089"/>
    <lineage>
        <taxon>Bacteria</taxon>
        <taxon>Pseudomonadati</taxon>
        <taxon>Bacteroidota</taxon>
        <taxon>Chitinophagia</taxon>
        <taxon>Chitinophagales</taxon>
        <taxon>Chitinophagaceae</taxon>
        <taxon>Compostibacter</taxon>
    </lineage>
</organism>
<keyword evidence="6" id="KW-1185">Reference proteome</keyword>
<keyword evidence="1" id="KW-0813">Transport</keyword>
<evidence type="ECO:0000256" key="1">
    <source>
        <dbReference type="PROSITE-ProRule" id="PRU01360"/>
    </source>
</evidence>
<dbReference type="Gene3D" id="2.60.40.1120">
    <property type="entry name" value="Carboxypeptidase-like, regulatory domain"/>
    <property type="match status" value="1"/>
</dbReference>
<dbReference type="Gene3D" id="2.170.130.10">
    <property type="entry name" value="TonB-dependent receptor, plug domain"/>
    <property type="match status" value="1"/>
</dbReference>
<comment type="caution">
    <text evidence="5">The sequence shown here is derived from an EMBL/GenBank/DDBJ whole genome shotgun (WGS) entry which is preliminary data.</text>
</comment>
<keyword evidence="1" id="KW-0812">Transmembrane</keyword>
<reference evidence="6" key="1">
    <citation type="journal article" date="2019" name="Int. J. Syst. Evol. Microbiol.">
        <title>The Global Catalogue of Microorganisms (GCM) 10K type strain sequencing project: providing services to taxonomists for standard genome sequencing and annotation.</title>
        <authorList>
            <consortium name="The Broad Institute Genomics Platform"/>
            <consortium name="The Broad Institute Genome Sequencing Center for Infectious Disease"/>
            <person name="Wu L."/>
            <person name="Ma J."/>
        </authorList>
    </citation>
    <scope>NUCLEOTIDE SEQUENCE [LARGE SCALE GENOMIC DNA]</scope>
    <source>
        <strain evidence="6">JCM 17664</strain>
    </source>
</reference>